<protein>
    <recommendedName>
        <fullName evidence="4">Cell surface protein</fullName>
    </recommendedName>
</protein>
<feature type="compositionally biased region" description="Basic and acidic residues" evidence="1">
    <location>
        <begin position="250"/>
        <end position="262"/>
    </location>
</feature>
<gene>
    <name evidence="2" type="ORF">N7492_008870</name>
</gene>
<sequence>MSNLMHKVKDAMAGHHDSSTTPNKQHGTHGTTATRHDGTSNYNPSSMGSTNYQAGQYPTAPHDPSMDMGIGAQGTGTQFNPQHEHATLGSNAHDTGMSGVHSGDPAIGSNIHGSDWGTHDSGNINAGPHQSKLANKLDPRVDSDLDNRGAHAGTTTSTTGPTGTYGATYGGPGGANLNSGSHGYNTRSSNTDPPSHMANPTGQPTGAPFDNRTHEPGFGGAATGGSSYNAPGSTQKQTPGPHHSSLLNKLDPRVHSTHHEHTSTAGNQRGV</sequence>
<dbReference type="PANTHER" id="PTHR39606">
    <property type="entry name" value="SURFACE PROTEIN, PUTATIVE-RELATED"/>
    <property type="match status" value="1"/>
</dbReference>
<reference evidence="2" key="2">
    <citation type="journal article" date="2023" name="IMA Fungus">
        <title>Comparative genomic study of the Penicillium genus elucidates a diverse pangenome and 15 lateral gene transfer events.</title>
        <authorList>
            <person name="Petersen C."/>
            <person name="Sorensen T."/>
            <person name="Nielsen M.R."/>
            <person name="Sondergaard T.E."/>
            <person name="Sorensen J.L."/>
            <person name="Fitzpatrick D.A."/>
            <person name="Frisvad J.C."/>
            <person name="Nielsen K.L."/>
        </authorList>
    </citation>
    <scope>NUCLEOTIDE SEQUENCE</scope>
    <source>
        <strain evidence="2">IBT 21917</strain>
    </source>
</reference>
<name>A0A9W9HST1_9EURO</name>
<reference evidence="2" key="1">
    <citation type="submission" date="2022-11" db="EMBL/GenBank/DDBJ databases">
        <authorList>
            <person name="Petersen C."/>
        </authorList>
    </citation>
    <scope>NUCLEOTIDE SEQUENCE</scope>
    <source>
        <strain evidence="2">IBT 21917</strain>
    </source>
</reference>
<feature type="compositionally biased region" description="Low complexity" evidence="1">
    <location>
        <begin position="152"/>
        <end position="167"/>
    </location>
</feature>
<comment type="caution">
    <text evidence="2">The sequence shown here is derived from an EMBL/GenBank/DDBJ whole genome shotgun (WGS) entry which is preliminary data.</text>
</comment>
<dbReference type="AlphaFoldDB" id="A0A9W9HST1"/>
<dbReference type="EMBL" id="JAPQKO010000006">
    <property type="protein sequence ID" value="KAJ5156067.1"/>
    <property type="molecule type" value="Genomic_DNA"/>
</dbReference>
<accession>A0A9W9HST1</accession>
<evidence type="ECO:0000313" key="2">
    <source>
        <dbReference type="EMBL" id="KAJ5156067.1"/>
    </source>
</evidence>
<evidence type="ECO:0008006" key="4">
    <source>
        <dbReference type="Google" id="ProtNLM"/>
    </source>
</evidence>
<proteinExistence type="predicted"/>
<feature type="compositionally biased region" description="Polar residues" evidence="1">
    <location>
        <begin position="176"/>
        <end position="204"/>
    </location>
</feature>
<evidence type="ECO:0000256" key="1">
    <source>
        <dbReference type="SAM" id="MobiDB-lite"/>
    </source>
</evidence>
<feature type="compositionally biased region" description="Basic and acidic residues" evidence="1">
    <location>
        <begin position="7"/>
        <end position="18"/>
    </location>
</feature>
<dbReference type="OrthoDB" id="2590867at2759"/>
<keyword evidence="3" id="KW-1185">Reference proteome</keyword>
<feature type="compositionally biased region" description="Polar residues" evidence="1">
    <location>
        <begin position="19"/>
        <end position="56"/>
    </location>
</feature>
<dbReference type="Proteomes" id="UP001146351">
    <property type="component" value="Unassembled WGS sequence"/>
</dbReference>
<feature type="compositionally biased region" description="Basic and acidic residues" evidence="1">
    <location>
        <begin position="135"/>
        <end position="149"/>
    </location>
</feature>
<feature type="region of interest" description="Disordered" evidence="1">
    <location>
        <begin position="117"/>
        <end position="271"/>
    </location>
</feature>
<feature type="compositionally biased region" description="Polar residues" evidence="1">
    <location>
        <begin position="224"/>
        <end position="238"/>
    </location>
</feature>
<organism evidence="2 3">
    <name type="scientific">Penicillium capsulatum</name>
    <dbReference type="NCBI Taxonomy" id="69766"/>
    <lineage>
        <taxon>Eukaryota</taxon>
        <taxon>Fungi</taxon>
        <taxon>Dikarya</taxon>
        <taxon>Ascomycota</taxon>
        <taxon>Pezizomycotina</taxon>
        <taxon>Eurotiomycetes</taxon>
        <taxon>Eurotiomycetidae</taxon>
        <taxon>Eurotiales</taxon>
        <taxon>Aspergillaceae</taxon>
        <taxon>Penicillium</taxon>
    </lineage>
</organism>
<dbReference type="PANTHER" id="PTHR39606:SF1">
    <property type="entry name" value="CELL SURFACE PROTEIN"/>
    <property type="match status" value="1"/>
</dbReference>
<evidence type="ECO:0000313" key="3">
    <source>
        <dbReference type="Proteomes" id="UP001146351"/>
    </source>
</evidence>
<feature type="region of interest" description="Disordered" evidence="1">
    <location>
        <begin position="1"/>
        <end position="94"/>
    </location>
</feature>